<dbReference type="InterPro" id="IPR012340">
    <property type="entry name" value="NA-bd_OB-fold"/>
</dbReference>
<comment type="subcellular location">
    <subcellularLocation>
        <location evidence="1">Nucleus</location>
    </subcellularLocation>
</comment>
<accession>A0A4T0WYD6</accession>
<dbReference type="GO" id="GO:0006284">
    <property type="term" value="P:base-excision repair"/>
    <property type="evidence" value="ECO:0007669"/>
    <property type="project" value="TreeGrafter"/>
</dbReference>
<dbReference type="Proteomes" id="UP000307173">
    <property type="component" value="Unassembled WGS sequence"/>
</dbReference>
<dbReference type="PANTHER" id="PTHR15114:SF1">
    <property type="entry name" value="REPLICATION PROTEIN A 14 KDA SUBUNIT"/>
    <property type="match status" value="1"/>
</dbReference>
<evidence type="ECO:0008006" key="6">
    <source>
        <dbReference type="Google" id="ProtNLM"/>
    </source>
</evidence>
<dbReference type="InterPro" id="IPR013970">
    <property type="entry name" value="Rfa2"/>
</dbReference>
<evidence type="ECO:0000256" key="3">
    <source>
        <dbReference type="ARBA" id="ARBA00023242"/>
    </source>
</evidence>
<dbReference type="GO" id="GO:0005662">
    <property type="term" value="C:DNA replication factor A complex"/>
    <property type="evidence" value="ECO:0007669"/>
    <property type="project" value="TreeGrafter"/>
</dbReference>
<dbReference type="GO" id="GO:0006260">
    <property type="term" value="P:DNA replication"/>
    <property type="evidence" value="ECO:0007669"/>
    <property type="project" value="InterPro"/>
</dbReference>
<dbReference type="GO" id="GO:0035861">
    <property type="term" value="C:site of double-strand break"/>
    <property type="evidence" value="ECO:0007669"/>
    <property type="project" value="TreeGrafter"/>
</dbReference>
<dbReference type="CDD" id="cd04479">
    <property type="entry name" value="RPA3"/>
    <property type="match status" value="1"/>
</dbReference>
<dbReference type="SUPFAM" id="SSF50249">
    <property type="entry name" value="Nucleic acid-binding proteins"/>
    <property type="match status" value="1"/>
</dbReference>
<keyword evidence="5" id="KW-1185">Reference proteome</keyword>
<organism evidence="4 5">
    <name type="scientific">Pichia inconspicua</name>
    <dbReference type="NCBI Taxonomy" id="52247"/>
    <lineage>
        <taxon>Eukaryota</taxon>
        <taxon>Fungi</taxon>
        <taxon>Dikarya</taxon>
        <taxon>Ascomycota</taxon>
        <taxon>Saccharomycotina</taxon>
        <taxon>Pichiomycetes</taxon>
        <taxon>Pichiales</taxon>
        <taxon>Pichiaceae</taxon>
        <taxon>Pichia</taxon>
    </lineage>
</organism>
<dbReference type="GO" id="GO:0000724">
    <property type="term" value="P:double-strand break repair via homologous recombination"/>
    <property type="evidence" value="ECO:0007669"/>
    <property type="project" value="TreeGrafter"/>
</dbReference>
<dbReference type="STRING" id="52247.A0A4T0WYD6"/>
<sequence>MESIRVDATLLQQFIGHTVRIIAQVKQVTGNSFVAESNGTVQFTSEADTNELIQGHWYEIVGIVQKDLSIVALQWFDFGENFNASAATKLVEVVHRLPELYYSKD</sequence>
<dbReference type="OrthoDB" id="188186at2759"/>
<evidence type="ECO:0000313" key="4">
    <source>
        <dbReference type="EMBL" id="TID20474.1"/>
    </source>
</evidence>
<gene>
    <name evidence="4" type="ORF">CANINC_003591</name>
</gene>
<dbReference type="Gene3D" id="2.40.50.140">
    <property type="entry name" value="Nucleic acid-binding proteins"/>
    <property type="match status" value="1"/>
</dbReference>
<dbReference type="Pfam" id="PF08661">
    <property type="entry name" value="Rep_fac-A_3"/>
    <property type="match status" value="1"/>
</dbReference>
<protein>
    <recommendedName>
        <fullName evidence="6">Replication factor A protein 3</fullName>
    </recommendedName>
</protein>
<evidence type="ECO:0000256" key="1">
    <source>
        <dbReference type="ARBA" id="ARBA00004123"/>
    </source>
</evidence>
<comment type="caution">
    <text evidence="4">The sequence shown here is derived from an EMBL/GenBank/DDBJ whole genome shotgun (WGS) entry which is preliminary data.</text>
</comment>
<proteinExistence type="inferred from homology"/>
<evidence type="ECO:0000256" key="2">
    <source>
        <dbReference type="ARBA" id="ARBA00009761"/>
    </source>
</evidence>
<dbReference type="AlphaFoldDB" id="A0A4T0WYD6"/>
<keyword evidence="3" id="KW-0539">Nucleus</keyword>
<reference evidence="4 5" key="1">
    <citation type="journal article" date="2019" name="Front. Genet.">
        <title>Whole-Genome Sequencing of the Opportunistic Yeast Pathogen Candida inconspicua Uncovers Its Hybrid Origin.</title>
        <authorList>
            <person name="Mixao V."/>
            <person name="Hansen A.P."/>
            <person name="Saus E."/>
            <person name="Boekhout T."/>
            <person name="Lass-Florl C."/>
            <person name="Gabaldon T."/>
        </authorList>
    </citation>
    <scope>NUCLEOTIDE SEQUENCE [LARGE SCALE GENOMIC DNA]</scope>
    <source>
        <strain evidence="4 5">CBS 180</strain>
    </source>
</reference>
<dbReference type="PANTHER" id="PTHR15114">
    <property type="entry name" value="REPLICATION PROTEIN A3"/>
    <property type="match status" value="1"/>
</dbReference>
<dbReference type="GO" id="GO:0006298">
    <property type="term" value="P:mismatch repair"/>
    <property type="evidence" value="ECO:0007669"/>
    <property type="project" value="TreeGrafter"/>
</dbReference>
<name>A0A4T0WYD6_9ASCO</name>
<comment type="similarity">
    <text evidence="2">Belongs to the replication factor A protein 3 family.</text>
</comment>
<dbReference type="EMBL" id="SELW01000569">
    <property type="protein sequence ID" value="TID20474.1"/>
    <property type="molecule type" value="Genomic_DNA"/>
</dbReference>
<evidence type="ECO:0000313" key="5">
    <source>
        <dbReference type="Proteomes" id="UP000307173"/>
    </source>
</evidence>
<dbReference type="GO" id="GO:0006289">
    <property type="term" value="P:nucleotide-excision repair"/>
    <property type="evidence" value="ECO:0007669"/>
    <property type="project" value="TreeGrafter"/>
</dbReference>
<dbReference type="GO" id="GO:0003697">
    <property type="term" value="F:single-stranded DNA binding"/>
    <property type="evidence" value="ECO:0007669"/>
    <property type="project" value="TreeGrafter"/>
</dbReference>
<dbReference type="GO" id="GO:0003684">
    <property type="term" value="F:damaged DNA binding"/>
    <property type="evidence" value="ECO:0007669"/>
    <property type="project" value="TreeGrafter"/>
</dbReference>